<evidence type="ECO:0008006" key="3">
    <source>
        <dbReference type="Google" id="ProtNLM"/>
    </source>
</evidence>
<evidence type="ECO:0000313" key="2">
    <source>
        <dbReference type="Proteomes" id="UP001059596"/>
    </source>
</evidence>
<reference evidence="1" key="1">
    <citation type="journal article" date="2023" name="Genome Biol. Evol.">
        <title>Long-read-based Genome Assembly of Drosophila gunungcola Reveals Fewer Chemosensory Genes in Flower-breeding Species.</title>
        <authorList>
            <person name="Negi A."/>
            <person name="Liao B.Y."/>
            <person name="Yeh S.D."/>
        </authorList>
    </citation>
    <scope>NUCLEOTIDE SEQUENCE</scope>
    <source>
        <strain evidence="1">Sukarami</strain>
    </source>
</reference>
<dbReference type="EMBL" id="JAMKOV010000002">
    <property type="protein sequence ID" value="KAI8042786.1"/>
    <property type="molecule type" value="Genomic_DNA"/>
</dbReference>
<comment type="caution">
    <text evidence="1">The sequence shown here is derived from an EMBL/GenBank/DDBJ whole genome shotgun (WGS) entry which is preliminary data.</text>
</comment>
<dbReference type="PANTHER" id="PTHR46455:SF7">
    <property type="entry name" value="RE12806P"/>
    <property type="match status" value="1"/>
</dbReference>
<keyword evidence="2" id="KW-1185">Reference proteome</keyword>
<gene>
    <name evidence="1" type="ORF">M5D96_004109</name>
</gene>
<dbReference type="AlphaFoldDB" id="A0A9Q0BSQ8"/>
<dbReference type="InterPro" id="IPR053010">
    <property type="entry name" value="SET_SmydA-8"/>
</dbReference>
<name>A0A9Q0BSQ8_9MUSC</name>
<dbReference type="SUPFAM" id="SSF82199">
    <property type="entry name" value="SET domain"/>
    <property type="match status" value="1"/>
</dbReference>
<organism evidence="1 2">
    <name type="scientific">Drosophila gunungcola</name>
    <name type="common">fruit fly</name>
    <dbReference type="NCBI Taxonomy" id="103775"/>
    <lineage>
        <taxon>Eukaryota</taxon>
        <taxon>Metazoa</taxon>
        <taxon>Ecdysozoa</taxon>
        <taxon>Arthropoda</taxon>
        <taxon>Hexapoda</taxon>
        <taxon>Insecta</taxon>
        <taxon>Pterygota</taxon>
        <taxon>Neoptera</taxon>
        <taxon>Endopterygota</taxon>
        <taxon>Diptera</taxon>
        <taxon>Brachycera</taxon>
        <taxon>Muscomorpha</taxon>
        <taxon>Ephydroidea</taxon>
        <taxon>Drosophilidae</taxon>
        <taxon>Drosophila</taxon>
        <taxon>Sophophora</taxon>
    </lineage>
</organism>
<dbReference type="InterPro" id="IPR046341">
    <property type="entry name" value="SET_dom_sf"/>
</dbReference>
<proteinExistence type="predicted"/>
<dbReference type="InterPro" id="IPR011990">
    <property type="entry name" value="TPR-like_helical_dom_sf"/>
</dbReference>
<protein>
    <recommendedName>
        <fullName evidence="3">Protein msta</fullName>
    </recommendedName>
</protein>
<evidence type="ECO:0000313" key="1">
    <source>
        <dbReference type="EMBL" id="KAI8042786.1"/>
    </source>
</evidence>
<dbReference type="Proteomes" id="UP001059596">
    <property type="component" value="Unassembled WGS sequence"/>
</dbReference>
<dbReference type="PANTHER" id="PTHR46455">
    <property type="entry name" value="SET AND MYND DOMAIN CONTAINING, ARTHROPOD-SPECIFIC, MEMBER 4, ISOFORM A"/>
    <property type="match status" value="1"/>
</dbReference>
<dbReference type="Gene3D" id="1.25.40.10">
    <property type="entry name" value="Tetratricopeptide repeat domain"/>
    <property type="match status" value="1"/>
</dbReference>
<sequence length="600" mass="66805">MLKARLEEDGVLGRCLATASSVERGDLVLEELPFARGPKRDSGIFGEDGDSLDRCELCDWPLCGSCADEGDATDHGGECQVFSAARVTFAGNVSDDGVCPQLDCITPLRLVRWGSSGGMRVRVSEMTSRATLSVNRTAVQWSPVCGRYLVAKGATLGHDLLIEELPFACNGPVVCLGCYEPDPNPEEELCIECGWPLCGECSRIEDNHHFQLECRVLRDARARFFPLPRGSSHCPQLDCIMPLRVLLAKEANSGRWDSEVAPMEHHEEERKKDSDVWHADRVNIAQYLRGPCKLASRFSEELIMQVVGVLEVNAFEARSPKGYPLRIRLRAMVDLEEGQPLHHSYTYTLDGTAQRQRHLKQGKFFDCKCDRCLDPTELGTHFSSLKCGQCAEGYQVPRQPTDPDTSWNCGSCGSVTSSLEGQTMLQSLQTEVNAVQALEMGAKRLEEVERLLRKYKSLLHPLHFIATGLRQLLIEMYGRVQGYEMVQLPDHQLERKAELCRQVLRVLNTFEPGLSRTRAMNLYELHVPLVLLAKSGFIAGRLKGGELRGRLVDAIDLLKECVEILEFEDKSSQEGVLCVVAKQALEQLTLSVEGLGSELD</sequence>
<accession>A0A9Q0BSQ8</accession>